<gene>
    <name evidence="2" type="ORF">HU137_07710</name>
</gene>
<evidence type="ECO:0000256" key="1">
    <source>
        <dbReference type="SAM" id="Phobius"/>
    </source>
</evidence>
<reference evidence="2 3" key="1">
    <citation type="submission" date="2020-07" db="EMBL/GenBank/DDBJ databases">
        <title>Moheibacter lacus sp. nov., a member of the family Flavobacteriaceae isolated from freshwater lake sediment.</title>
        <authorList>
            <person name="Liu Y."/>
        </authorList>
    </citation>
    <scope>NUCLEOTIDE SEQUENCE [LARGE SCALE GENOMIC DNA]</scope>
    <source>
        <strain evidence="2 3">BDHS18</strain>
    </source>
</reference>
<comment type="caution">
    <text evidence="2">The sequence shown here is derived from an EMBL/GenBank/DDBJ whole genome shotgun (WGS) entry which is preliminary data.</text>
</comment>
<evidence type="ECO:0000313" key="2">
    <source>
        <dbReference type="EMBL" id="MBA5629653.1"/>
    </source>
</evidence>
<keyword evidence="1" id="KW-0472">Membrane</keyword>
<dbReference type="AlphaFoldDB" id="A0A838ZS43"/>
<accession>A0A838ZS43</accession>
<dbReference type="EMBL" id="JACDZE010000001">
    <property type="protein sequence ID" value="MBA5629653.1"/>
    <property type="molecule type" value="Genomic_DNA"/>
</dbReference>
<evidence type="ECO:0000313" key="3">
    <source>
        <dbReference type="Proteomes" id="UP000552241"/>
    </source>
</evidence>
<dbReference type="RefSeq" id="WP_182043198.1">
    <property type="nucleotide sequence ID" value="NZ_JACDZE010000001.1"/>
</dbReference>
<dbReference type="Proteomes" id="UP000552241">
    <property type="component" value="Unassembled WGS sequence"/>
</dbReference>
<protein>
    <submittedName>
        <fullName evidence="2">Uncharacterized protein</fullName>
    </submittedName>
</protein>
<feature type="transmembrane region" description="Helical" evidence="1">
    <location>
        <begin position="45"/>
        <end position="63"/>
    </location>
</feature>
<keyword evidence="3" id="KW-1185">Reference proteome</keyword>
<sequence>MDKILFHEKQRFNQWWMWGLLLLVSFVIFRPIYEAISENKAMSSDQWIGLIILVVVLILFFLIRLETKIQTEGIYVKFFPFLPQFRFYPWEGIEIVQLRKYSALKEFGGWGIRFGRGGTAFNVKGNIGLQLKFKNGNALLIGTQKPEELQRVLADLNLPKSS</sequence>
<organism evidence="2 3">
    <name type="scientific">Moheibacter lacus</name>
    <dbReference type="NCBI Taxonomy" id="2745851"/>
    <lineage>
        <taxon>Bacteria</taxon>
        <taxon>Pseudomonadati</taxon>
        <taxon>Bacteroidota</taxon>
        <taxon>Flavobacteriia</taxon>
        <taxon>Flavobacteriales</taxon>
        <taxon>Weeksellaceae</taxon>
        <taxon>Moheibacter</taxon>
    </lineage>
</organism>
<name>A0A838ZS43_9FLAO</name>
<feature type="transmembrane region" description="Helical" evidence="1">
    <location>
        <begin position="12"/>
        <end position="33"/>
    </location>
</feature>
<keyword evidence="1" id="KW-1133">Transmembrane helix</keyword>
<keyword evidence="1" id="KW-0812">Transmembrane</keyword>
<proteinExistence type="predicted"/>